<keyword evidence="8" id="KW-1185">Reference proteome</keyword>
<name>A0A328UI32_9FIRM</name>
<dbReference type="InterPro" id="IPR015590">
    <property type="entry name" value="Aldehyde_DH_dom"/>
</dbReference>
<dbReference type="PROSITE" id="PS00687">
    <property type="entry name" value="ALDEHYDE_DEHYDR_GLU"/>
    <property type="match status" value="1"/>
</dbReference>
<dbReference type="FunFam" id="3.40.309.10:FF:000022">
    <property type="entry name" value="NADP-dependent glyceraldehyde-3-phosphate dehydrogenase"/>
    <property type="match status" value="1"/>
</dbReference>
<dbReference type="Pfam" id="PF00171">
    <property type="entry name" value="Aldedh"/>
    <property type="match status" value="1"/>
</dbReference>
<reference evidence="7 8" key="1">
    <citation type="submission" date="2018-06" db="EMBL/GenBank/DDBJ databases">
        <title>Noncontiguous genome sequence of Ruminococcaceae bacterium ASD2818.</title>
        <authorList>
            <person name="Chaplin A.V."/>
            <person name="Sokolova S.R."/>
            <person name="Kochetkova T.O."/>
            <person name="Goltsov A.Y."/>
            <person name="Trofimov D.Y."/>
            <person name="Efimov B.A."/>
        </authorList>
    </citation>
    <scope>NUCLEOTIDE SEQUENCE [LARGE SCALE GENOMIC DNA]</scope>
    <source>
        <strain evidence="7 8">ASD2818</strain>
    </source>
</reference>
<dbReference type="CDD" id="cd07082">
    <property type="entry name" value="ALDH_F11_NP-GAPDH"/>
    <property type="match status" value="1"/>
</dbReference>
<dbReference type="InterPro" id="IPR016163">
    <property type="entry name" value="Ald_DH_C"/>
</dbReference>
<gene>
    <name evidence="7" type="ORF">DPQ25_04830</name>
</gene>
<protein>
    <submittedName>
        <fullName evidence="7">NADP-dependent glyceraldehyde-3-phosphate dehydrogenase</fullName>
    </submittedName>
</protein>
<dbReference type="EMBL" id="QLYR01000002">
    <property type="protein sequence ID" value="RAQ29634.1"/>
    <property type="molecule type" value="Genomic_DNA"/>
</dbReference>
<sequence length="483" mass="51613">MMQEKTFGNLVNGEWRISRENPPLEVLSPVDGSLVGRLSSMSHTELDEAISAAKAAQKAWAAYPVYRKAQLMYRAADLLEQMAEEISECLVMEIAKDKKSAVSEVKRSADLLRYTADVGKSLHGEAIFGDSFPGGSRDKMSCVTRVPVGTVLAISPFNYPVNLAISKIGPALMGGNTVLLKPATQGAVSALMMVKAMQDAGLPAGVLNTATGLGSVIGDYIVTHKDIQFINFTGSTEVGQHISALTSMTPVIMELGGKDAAIVLEDADLDFAADNIVDGAYSYSGQRCTAVKRILALDTIADELVEKLKARVERLKTGDPREPGVTVTPLVSTKSADFVESLMRGAIQQGARLVTGGQRTGNLIQPTLLDRVTTEMDVAWVEPFGPVLPIIRVASAGEAVEIANRSEYGLQSSVFTNNLNKAYSIAAQLEVGTVQINNKPERGPDNFPFLGVKSSGMGTQGVRYSIESMTRPKAVTINLTGDE</sequence>
<dbReference type="Proteomes" id="UP000249377">
    <property type="component" value="Unassembled WGS sequence"/>
</dbReference>
<evidence type="ECO:0000313" key="7">
    <source>
        <dbReference type="EMBL" id="RAQ29634.1"/>
    </source>
</evidence>
<comment type="similarity">
    <text evidence="1 5">Belongs to the aldehyde dehydrogenase family.</text>
</comment>
<evidence type="ECO:0000313" key="8">
    <source>
        <dbReference type="Proteomes" id="UP000249377"/>
    </source>
</evidence>
<organism evidence="7 8">
    <name type="scientific">Hydrogeniiclostridium mannosilyticum</name>
    <dbReference type="NCBI Taxonomy" id="2764322"/>
    <lineage>
        <taxon>Bacteria</taxon>
        <taxon>Bacillati</taxon>
        <taxon>Bacillota</taxon>
        <taxon>Clostridia</taxon>
        <taxon>Eubacteriales</taxon>
        <taxon>Acutalibacteraceae</taxon>
        <taxon>Hydrogeniiclostridium</taxon>
    </lineage>
</organism>
<dbReference type="Gene3D" id="3.40.309.10">
    <property type="entry name" value="Aldehyde Dehydrogenase, Chain A, domain 2"/>
    <property type="match status" value="1"/>
</dbReference>
<evidence type="ECO:0000256" key="4">
    <source>
        <dbReference type="PROSITE-ProRule" id="PRU10007"/>
    </source>
</evidence>
<dbReference type="PANTHER" id="PTHR42991">
    <property type="entry name" value="ALDEHYDE DEHYDROGENASE"/>
    <property type="match status" value="1"/>
</dbReference>
<dbReference type="InterPro" id="IPR016160">
    <property type="entry name" value="Ald_DH_CS_CYS"/>
</dbReference>
<dbReference type="InterPro" id="IPR016161">
    <property type="entry name" value="Ald_DH/histidinol_DH"/>
</dbReference>
<proteinExistence type="inferred from homology"/>
<dbReference type="RefSeq" id="WP_112332065.1">
    <property type="nucleotide sequence ID" value="NZ_JBKYJQ010000002.1"/>
</dbReference>
<feature type="domain" description="Aldehyde dehydrogenase" evidence="6">
    <location>
        <begin position="19"/>
        <end position="475"/>
    </location>
</feature>
<evidence type="ECO:0000256" key="1">
    <source>
        <dbReference type="ARBA" id="ARBA00009986"/>
    </source>
</evidence>
<dbReference type="InterPro" id="IPR051020">
    <property type="entry name" value="ALDH-related_metabolic_enz"/>
</dbReference>
<dbReference type="InterPro" id="IPR029510">
    <property type="entry name" value="Ald_DH_CS_GLU"/>
</dbReference>
<evidence type="ECO:0000256" key="2">
    <source>
        <dbReference type="ARBA" id="ARBA00022857"/>
    </source>
</evidence>
<evidence type="ECO:0000256" key="5">
    <source>
        <dbReference type="RuleBase" id="RU003345"/>
    </source>
</evidence>
<evidence type="ECO:0000256" key="3">
    <source>
        <dbReference type="ARBA" id="ARBA00023002"/>
    </source>
</evidence>
<dbReference type="InterPro" id="IPR016162">
    <property type="entry name" value="Ald_DH_N"/>
</dbReference>
<dbReference type="PANTHER" id="PTHR42991:SF1">
    <property type="entry name" value="ALDEHYDE DEHYDROGENASE"/>
    <property type="match status" value="1"/>
</dbReference>
<evidence type="ECO:0000259" key="6">
    <source>
        <dbReference type="Pfam" id="PF00171"/>
    </source>
</evidence>
<comment type="caution">
    <text evidence="7">The sequence shown here is derived from an EMBL/GenBank/DDBJ whole genome shotgun (WGS) entry which is preliminary data.</text>
</comment>
<feature type="active site" evidence="4">
    <location>
        <position position="254"/>
    </location>
</feature>
<keyword evidence="3 5" id="KW-0560">Oxidoreductase</keyword>
<dbReference type="GO" id="GO:0008911">
    <property type="term" value="F:lactaldehyde dehydrogenase (NAD+) activity"/>
    <property type="evidence" value="ECO:0007669"/>
    <property type="project" value="TreeGrafter"/>
</dbReference>
<accession>A0A328UI32</accession>
<dbReference type="PROSITE" id="PS00070">
    <property type="entry name" value="ALDEHYDE_DEHYDR_CYS"/>
    <property type="match status" value="1"/>
</dbReference>
<dbReference type="Gene3D" id="3.40.605.10">
    <property type="entry name" value="Aldehyde Dehydrogenase, Chain A, domain 1"/>
    <property type="match status" value="1"/>
</dbReference>
<dbReference type="SUPFAM" id="SSF53720">
    <property type="entry name" value="ALDH-like"/>
    <property type="match status" value="1"/>
</dbReference>
<keyword evidence="2" id="KW-0521">NADP</keyword>
<dbReference type="AlphaFoldDB" id="A0A328UI32"/>